<evidence type="ECO:0000313" key="2">
    <source>
        <dbReference type="Proteomes" id="UP000265520"/>
    </source>
</evidence>
<protein>
    <submittedName>
        <fullName evidence="1">Uncharacterized protein</fullName>
    </submittedName>
</protein>
<name>A0A392UFA7_9FABA</name>
<dbReference type="AlphaFoldDB" id="A0A392UFA7"/>
<dbReference type="EMBL" id="LXQA010797888">
    <property type="protein sequence ID" value="MCI71527.1"/>
    <property type="molecule type" value="Genomic_DNA"/>
</dbReference>
<proteinExistence type="predicted"/>
<evidence type="ECO:0000313" key="1">
    <source>
        <dbReference type="EMBL" id="MCI71527.1"/>
    </source>
</evidence>
<keyword evidence="2" id="KW-1185">Reference proteome</keyword>
<comment type="caution">
    <text evidence="1">The sequence shown here is derived from an EMBL/GenBank/DDBJ whole genome shotgun (WGS) entry which is preliminary data.</text>
</comment>
<sequence length="59" mass="6493">LGLRASRESSELCDVWMSIELCLGVMFSMMKLITGGEMLSKGWKLVEPSLPGLVSRGDF</sequence>
<dbReference type="Proteomes" id="UP000265520">
    <property type="component" value="Unassembled WGS sequence"/>
</dbReference>
<accession>A0A392UFA7</accession>
<reference evidence="1 2" key="1">
    <citation type="journal article" date="2018" name="Front. Plant Sci.">
        <title>Red Clover (Trifolium pratense) and Zigzag Clover (T. medium) - A Picture of Genomic Similarities and Differences.</title>
        <authorList>
            <person name="Dluhosova J."/>
            <person name="Istvanek J."/>
            <person name="Nedelnik J."/>
            <person name="Repkova J."/>
        </authorList>
    </citation>
    <scope>NUCLEOTIDE SEQUENCE [LARGE SCALE GENOMIC DNA]</scope>
    <source>
        <strain evidence="2">cv. 10/8</strain>
        <tissue evidence="1">Leaf</tissue>
    </source>
</reference>
<feature type="non-terminal residue" evidence="1">
    <location>
        <position position="1"/>
    </location>
</feature>
<organism evidence="1 2">
    <name type="scientific">Trifolium medium</name>
    <dbReference type="NCBI Taxonomy" id="97028"/>
    <lineage>
        <taxon>Eukaryota</taxon>
        <taxon>Viridiplantae</taxon>
        <taxon>Streptophyta</taxon>
        <taxon>Embryophyta</taxon>
        <taxon>Tracheophyta</taxon>
        <taxon>Spermatophyta</taxon>
        <taxon>Magnoliopsida</taxon>
        <taxon>eudicotyledons</taxon>
        <taxon>Gunneridae</taxon>
        <taxon>Pentapetalae</taxon>
        <taxon>rosids</taxon>
        <taxon>fabids</taxon>
        <taxon>Fabales</taxon>
        <taxon>Fabaceae</taxon>
        <taxon>Papilionoideae</taxon>
        <taxon>50 kb inversion clade</taxon>
        <taxon>NPAAA clade</taxon>
        <taxon>Hologalegina</taxon>
        <taxon>IRL clade</taxon>
        <taxon>Trifolieae</taxon>
        <taxon>Trifolium</taxon>
    </lineage>
</organism>